<dbReference type="AlphaFoldDB" id="A0A7C1B7L0"/>
<protein>
    <submittedName>
        <fullName evidence="1">Uncharacterized protein</fullName>
    </submittedName>
</protein>
<gene>
    <name evidence="1" type="ORF">ENG09_04050</name>
</gene>
<dbReference type="Proteomes" id="UP000885863">
    <property type="component" value="Unassembled WGS sequence"/>
</dbReference>
<evidence type="ECO:0000313" key="1">
    <source>
        <dbReference type="EMBL" id="HDM36409.1"/>
    </source>
</evidence>
<accession>A0A7C1B7L0</accession>
<name>A0A7C1B7L0_9EURY</name>
<sequence>MKKCVICKGSYYTTESTGQLTYDLCHDCYLKYKDRIRLLWELHKLWWDEMVRFDEEVKKEAIG</sequence>
<reference evidence="1" key="1">
    <citation type="journal article" date="2020" name="mSystems">
        <title>Genome- and Community-Level Interaction Insights into Carbon Utilization and Element Cycling Functions of Hydrothermarchaeota in Hydrothermal Sediment.</title>
        <authorList>
            <person name="Zhou Z."/>
            <person name="Liu Y."/>
            <person name="Xu W."/>
            <person name="Pan J."/>
            <person name="Luo Z.H."/>
            <person name="Li M."/>
        </authorList>
    </citation>
    <scope>NUCLEOTIDE SEQUENCE [LARGE SCALE GENOMIC DNA]</scope>
    <source>
        <strain evidence="1">HyVt-185</strain>
    </source>
</reference>
<comment type="caution">
    <text evidence="1">The sequence shown here is derived from an EMBL/GenBank/DDBJ whole genome shotgun (WGS) entry which is preliminary data.</text>
</comment>
<organism evidence="1">
    <name type="scientific">Candidatus Syntropharchaeum butanivorans</name>
    <dbReference type="NCBI Taxonomy" id="1839936"/>
    <lineage>
        <taxon>Archaea</taxon>
        <taxon>Methanobacteriati</taxon>
        <taxon>Methanobacteriota</taxon>
        <taxon>Stenosarchaea group</taxon>
        <taxon>Methanomicrobia</taxon>
        <taxon>Methanosarcinales</taxon>
        <taxon>ANME-2 cluster</taxon>
        <taxon>Candidatus Syntropharchaeum</taxon>
    </lineage>
</organism>
<proteinExistence type="predicted"/>
<dbReference type="EMBL" id="DQZR01000175">
    <property type="protein sequence ID" value="HDM36409.1"/>
    <property type="molecule type" value="Genomic_DNA"/>
</dbReference>